<dbReference type="GO" id="GO:0009451">
    <property type="term" value="P:RNA modification"/>
    <property type="evidence" value="ECO:0007669"/>
    <property type="project" value="InterPro"/>
</dbReference>
<dbReference type="GO" id="GO:0003723">
    <property type="term" value="F:RNA binding"/>
    <property type="evidence" value="ECO:0007669"/>
    <property type="project" value="InterPro"/>
</dbReference>
<dbReference type="InterPro" id="IPR002885">
    <property type="entry name" value="PPR_rpt"/>
</dbReference>
<protein>
    <recommendedName>
        <fullName evidence="4">Pentatricopeptide repeat-containing protein</fullName>
    </recommendedName>
</protein>
<organism evidence="3">
    <name type="scientific">Arundo donax</name>
    <name type="common">Giant reed</name>
    <name type="synonym">Donax arundinaceus</name>
    <dbReference type="NCBI Taxonomy" id="35708"/>
    <lineage>
        <taxon>Eukaryota</taxon>
        <taxon>Viridiplantae</taxon>
        <taxon>Streptophyta</taxon>
        <taxon>Embryophyta</taxon>
        <taxon>Tracheophyta</taxon>
        <taxon>Spermatophyta</taxon>
        <taxon>Magnoliopsida</taxon>
        <taxon>Liliopsida</taxon>
        <taxon>Poales</taxon>
        <taxon>Poaceae</taxon>
        <taxon>PACMAD clade</taxon>
        <taxon>Arundinoideae</taxon>
        <taxon>Arundineae</taxon>
        <taxon>Arundo</taxon>
    </lineage>
</organism>
<keyword evidence="1" id="KW-0677">Repeat</keyword>
<dbReference type="Gene3D" id="1.25.40.10">
    <property type="entry name" value="Tetratricopeptide repeat domain"/>
    <property type="match status" value="1"/>
</dbReference>
<evidence type="ECO:0000256" key="1">
    <source>
        <dbReference type="ARBA" id="ARBA00022737"/>
    </source>
</evidence>
<dbReference type="InterPro" id="IPR046960">
    <property type="entry name" value="PPR_At4g14850-like_plant"/>
</dbReference>
<dbReference type="EMBL" id="GBRH01226205">
    <property type="protein sequence ID" value="JAD71690.1"/>
    <property type="molecule type" value="Transcribed_RNA"/>
</dbReference>
<dbReference type="PANTHER" id="PTHR47926:SF381">
    <property type="entry name" value="DYW DOMAIN-CONTAINING PROTEIN"/>
    <property type="match status" value="1"/>
</dbReference>
<dbReference type="AlphaFoldDB" id="A0A0A9CE91"/>
<reference evidence="3" key="1">
    <citation type="submission" date="2014-09" db="EMBL/GenBank/DDBJ databases">
        <authorList>
            <person name="Magalhaes I.L.F."/>
            <person name="Oliveira U."/>
            <person name="Santos F.R."/>
            <person name="Vidigal T.H.D.A."/>
            <person name="Brescovit A.D."/>
            <person name="Santos A.J."/>
        </authorList>
    </citation>
    <scope>NUCLEOTIDE SEQUENCE</scope>
    <source>
        <tissue evidence="3">Shoot tissue taken approximately 20 cm above the soil surface</tissue>
    </source>
</reference>
<dbReference type="NCBIfam" id="TIGR00756">
    <property type="entry name" value="PPR"/>
    <property type="match status" value="1"/>
</dbReference>
<dbReference type="InterPro" id="IPR011990">
    <property type="entry name" value="TPR-like_helical_dom_sf"/>
</dbReference>
<keyword evidence="2" id="KW-0809">Transit peptide</keyword>
<name>A0A0A9CE91_ARUDO</name>
<sequence length="67" mass="7351">MNACASLAVVRTGEQIQCFATKSGFDRFTVMGNSCIHMYARSGDLDAAALRFQEMESRDVVSWSAVI</sequence>
<proteinExistence type="predicted"/>
<evidence type="ECO:0000313" key="3">
    <source>
        <dbReference type="EMBL" id="JAD71690.1"/>
    </source>
</evidence>
<reference evidence="3" key="2">
    <citation type="journal article" date="2015" name="Data Brief">
        <title>Shoot transcriptome of the giant reed, Arundo donax.</title>
        <authorList>
            <person name="Barrero R.A."/>
            <person name="Guerrero F.D."/>
            <person name="Moolhuijzen P."/>
            <person name="Goolsby J.A."/>
            <person name="Tidwell J."/>
            <person name="Bellgard S.E."/>
            <person name="Bellgard M.I."/>
        </authorList>
    </citation>
    <scope>NUCLEOTIDE SEQUENCE</scope>
    <source>
        <tissue evidence="3">Shoot tissue taken approximately 20 cm above the soil surface</tissue>
    </source>
</reference>
<evidence type="ECO:0008006" key="4">
    <source>
        <dbReference type="Google" id="ProtNLM"/>
    </source>
</evidence>
<accession>A0A0A9CE91</accession>
<dbReference type="PANTHER" id="PTHR47926">
    <property type="entry name" value="PENTATRICOPEPTIDE REPEAT-CONTAINING PROTEIN"/>
    <property type="match status" value="1"/>
</dbReference>
<evidence type="ECO:0000256" key="2">
    <source>
        <dbReference type="ARBA" id="ARBA00022946"/>
    </source>
</evidence>